<dbReference type="PANTHER" id="PTHR42760:SF133">
    <property type="entry name" value="3-OXOACYL-[ACYL-CARRIER-PROTEIN] REDUCTASE"/>
    <property type="match status" value="1"/>
</dbReference>
<comment type="similarity">
    <text evidence="1">Belongs to the short-chain dehydrogenases/reductases (SDR) family.</text>
</comment>
<dbReference type="STRING" id="1344416.A0A139AYF9"/>
<feature type="domain" description="Ketoreductase" evidence="4">
    <location>
        <begin position="23"/>
        <end position="209"/>
    </location>
</feature>
<reference evidence="5 6" key="1">
    <citation type="journal article" date="2015" name="Genome Biol. Evol.">
        <title>Phylogenomic analyses indicate that early fungi evolved digesting cell walls of algal ancestors of land plants.</title>
        <authorList>
            <person name="Chang Y."/>
            <person name="Wang S."/>
            <person name="Sekimoto S."/>
            <person name="Aerts A.L."/>
            <person name="Choi C."/>
            <person name="Clum A."/>
            <person name="LaButti K.M."/>
            <person name="Lindquist E.A."/>
            <person name="Yee Ngan C."/>
            <person name="Ohm R.A."/>
            <person name="Salamov A.A."/>
            <person name="Grigoriev I.V."/>
            <person name="Spatafora J.W."/>
            <person name="Berbee M.L."/>
        </authorList>
    </citation>
    <scope>NUCLEOTIDE SEQUENCE [LARGE SCALE GENOMIC DNA]</scope>
    <source>
        <strain evidence="5 6">JEL478</strain>
    </source>
</reference>
<dbReference type="InterPro" id="IPR036291">
    <property type="entry name" value="NAD(P)-bd_dom_sf"/>
</dbReference>
<keyword evidence="3" id="KW-0560">Oxidoreductase</keyword>
<keyword evidence="6" id="KW-1185">Reference proteome</keyword>
<dbReference type="Pfam" id="PF13561">
    <property type="entry name" value="adh_short_C2"/>
    <property type="match status" value="1"/>
</dbReference>
<dbReference type="OMA" id="HGNAGQI"/>
<dbReference type="InterPro" id="IPR020904">
    <property type="entry name" value="Sc_DH/Rdtase_CS"/>
</dbReference>
<name>A0A139AYF9_GONPJ</name>
<keyword evidence="2" id="KW-0521">NADP</keyword>
<dbReference type="Gene3D" id="3.40.50.720">
    <property type="entry name" value="NAD(P)-binding Rossmann-like Domain"/>
    <property type="match status" value="1"/>
</dbReference>
<sequence>MADRVGLVANHLGAFPNGILAGQVAIITGSGQGIGRASALLFAKEGASVVVTDIDKTKSDAVAQEIKDAGGKAISFPGDVTDPKFPEGIVKATVAAFGKLNIVINNAGFTFDGMIHKMTDAQWNLMLTVHNTAPFRLIRAAAEEFRKNNGEPRAIVNISSTSGIHGNVGQVNYATAKAGVNGMTKTIAKEWGPLGVRANSIAFGLVDTRLTRAKEAGEAIVVDGQKVSLGVPERMRAAGGRGYEYIPLRRAGTPEDAAGAVLFLASPLASYVTGHCLEVTGGVGI</sequence>
<dbReference type="GO" id="GO:0016616">
    <property type="term" value="F:oxidoreductase activity, acting on the CH-OH group of donors, NAD or NADP as acceptor"/>
    <property type="evidence" value="ECO:0007669"/>
    <property type="project" value="TreeGrafter"/>
</dbReference>
<dbReference type="Proteomes" id="UP000070544">
    <property type="component" value="Unassembled WGS sequence"/>
</dbReference>
<evidence type="ECO:0000256" key="2">
    <source>
        <dbReference type="ARBA" id="ARBA00022857"/>
    </source>
</evidence>
<evidence type="ECO:0000256" key="3">
    <source>
        <dbReference type="ARBA" id="ARBA00023002"/>
    </source>
</evidence>
<dbReference type="PRINTS" id="PR00081">
    <property type="entry name" value="GDHRDH"/>
</dbReference>
<accession>A0A139AYF9</accession>
<organism evidence="5 6">
    <name type="scientific">Gonapodya prolifera (strain JEL478)</name>
    <name type="common">Monoblepharis prolifera</name>
    <dbReference type="NCBI Taxonomy" id="1344416"/>
    <lineage>
        <taxon>Eukaryota</taxon>
        <taxon>Fungi</taxon>
        <taxon>Fungi incertae sedis</taxon>
        <taxon>Chytridiomycota</taxon>
        <taxon>Chytridiomycota incertae sedis</taxon>
        <taxon>Monoblepharidomycetes</taxon>
        <taxon>Monoblepharidales</taxon>
        <taxon>Gonapodyaceae</taxon>
        <taxon>Gonapodya</taxon>
    </lineage>
</organism>
<dbReference type="PROSITE" id="PS00061">
    <property type="entry name" value="ADH_SHORT"/>
    <property type="match status" value="1"/>
</dbReference>
<dbReference type="SMART" id="SM00822">
    <property type="entry name" value="PKS_KR"/>
    <property type="match status" value="1"/>
</dbReference>
<dbReference type="InterPro" id="IPR057326">
    <property type="entry name" value="KR_dom"/>
</dbReference>
<dbReference type="OrthoDB" id="1393670at2759"/>
<protein>
    <submittedName>
        <fullName evidence="5">3-oxoacyl-reductase</fullName>
    </submittedName>
</protein>
<evidence type="ECO:0000259" key="4">
    <source>
        <dbReference type="SMART" id="SM00822"/>
    </source>
</evidence>
<dbReference type="GO" id="GO:0048038">
    <property type="term" value="F:quinone binding"/>
    <property type="evidence" value="ECO:0007669"/>
    <property type="project" value="TreeGrafter"/>
</dbReference>
<gene>
    <name evidence="5" type="ORF">M427DRAFT_107181</name>
</gene>
<dbReference type="AlphaFoldDB" id="A0A139AYF9"/>
<dbReference type="InterPro" id="IPR002347">
    <property type="entry name" value="SDR_fam"/>
</dbReference>
<evidence type="ECO:0000313" key="5">
    <source>
        <dbReference type="EMBL" id="KXS21788.1"/>
    </source>
</evidence>
<dbReference type="PRINTS" id="PR00080">
    <property type="entry name" value="SDRFAMILY"/>
</dbReference>
<dbReference type="FunFam" id="3.40.50.720:FF:000084">
    <property type="entry name" value="Short-chain dehydrogenase reductase"/>
    <property type="match status" value="1"/>
</dbReference>
<dbReference type="EMBL" id="KQ965732">
    <property type="protein sequence ID" value="KXS21788.1"/>
    <property type="molecule type" value="Genomic_DNA"/>
</dbReference>
<dbReference type="GO" id="GO:0006633">
    <property type="term" value="P:fatty acid biosynthetic process"/>
    <property type="evidence" value="ECO:0007669"/>
    <property type="project" value="TreeGrafter"/>
</dbReference>
<dbReference type="PANTHER" id="PTHR42760">
    <property type="entry name" value="SHORT-CHAIN DEHYDROGENASES/REDUCTASES FAMILY MEMBER"/>
    <property type="match status" value="1"/>
</dbReference>
<evidence type="ECO:0000256" key="1">
    <source>
        <dbReference type="ARBA" id="ARBA00006484"/>
    </source>
</evidence>
<evidence type="ECO:0000313" key="6">
    <source>
        <dbReference type="Proteomes" id="UP000070544"/>
    </source>
</evidence>
<proteinExistence type="inferred from homology"/>
<dbReference type="SUPFAM" id="SSF51735">
    <property type="entry name" value="NAD(P)-binding Rossmann-fold domains"/>
    <property type="match status" value="1"/>
</dbReference>